<evidence type="ECO:0000256" key="1">
    <source>
        <dbReference type="ARBA" id="ARBA00004141"/>
    </source>
</evidence>
<keyword evidence="3 5" id="KW-1133">Transmembrane helix</keyword>
<dbReference type="InterPro" id="IPR007016">
    <property type="entry name" value="O-antigen_ligase-rel_domated"/>
</dbReference>
<evidence type="ECO:0000259" key="6">
    <source>
        <dbReference type="Pfam" id="PF04932"/>
    </source>
</evidence>
<dbReference type="Pfam" id="PF04932">
    <property type="entry name" value="Wzy_C"/>
    <property type="match status" value="1"/>
</dbReference>
<feature type="transmembrane region" description="Helical" evidence="5">
    <location>
        <begin position="95"/>
        <end position="113"/>
    </location>
</feature>
<proteinExistence type="predicted"/>
<comment type="subcellular location">
    <subcellularLocation>
        <location evidence="1">Membrane</location>
        <topology evidence="1">Multi-pass membrane protein</topology>
    </subcellularLocation>
</comment>
<evidence type="ECO:0000256" key="3">
    <source>
        <dbReference type="ARBA" id="ARBA00022989"/>
    </source>
</evidence>
<protein>
    <recommendedName>
        <fullName evidence="6">O-antigen ligase-related domain-containing protein</fullName>
    </recommendedName>
</protein>
<feature type="domain" description="O-antigen ligase-related" evidence="6">
    <location>
        <begin position="208"/>
        <end position="348"/>
    </location>
</feature>
<dbReference type="PANTHER" id="PTHR37422:SF13">
    <property type="entry name" value="LIPOPOLYSACCHARIDE BIOSYNTHESIS PROTEIN PA4999-RELATED"/>
    <property type="match status" value="1"/>
</dbReference>
<feature type="transmembrane region" description="Helical" evidence="5">
    <location>
        <begin position="223"/>
        <end position="241"/>
    </location>
</feature>
<feature type="transmembrane region" description="Helical" evidence="5">
    <location>
        <begin position="294"/>
        <end position="313"/>
    </location>
</feature>
<gene>
    <name evidence="7" type="ORF">VSF3289_00170</name>
</gene>
<reference evidence="7 8" key="1">
    <citation type="submission" date="2016-08" db="EMBL/GenBank/DDBJ databases">
        <title>Genome sequencing of Vibrio scophthalmi strain FP3289, an isolated from Paralichthys olivaceus.</title>
        <authorList>
            <person name="Han H.-J."/>
        </authorList>
    </citation>
    <scope>NUCLEOTIDE SEQUENCE [LARGE SCALE GENOMIC DNA]</scope>
    <source>
        <strain evidence="7 8">FP3289</strain>
    </source>
</reference>
<keyword evidence="2 5" id="KW-0812">Transmembrane</keyword>
<dbReference type="OrthoDB" id="9783389at2"/>
<evidence type="ECO:0000256" key="4">
    <source>
        <dbReference type="ARBA" id="ARBA00023136"/>
    </source>
</evidence>
<dbReference type="GO" id="GO:0016020">
    <property type="term" value="C:membrane"/>
    <property type="evidence" value="ECO:0007669"/>
    <property type="project" value="UniProtKB-SubCell"/>
</dbReference>
<dbReference type="AlphaFoldDB" id="A0A1E3WLR4"/>
<evidence type="ECO:0000313" key="7">
    <source>
        <dbReference type="EMBL" id="ODS09932.1"/>
    </source>
</evidence>
<feature type="transmembrane region" description="Helical" evidence="5">
    <location>
        <begin position="184"/>
        <end position="202"/>
    </location>
</feature>
<organism evidence="7 8">
    <name type="scientific">Vibrio scophthalmi</name>
    <dbReference type="NCBI Taxonomy" id="45658"/>
    <lineage>
        <taxon>Bacteria</taxon>
        <taxon>Pseudomonadati</taxon>
        <taxon>Pseudomonadota</taxon>
        <taxon>Gammaproteobacteria</taxon>
        <taxon>Vibrionales</taxon>
        <taxon>Vibrionaceae</taxon>
        <taxon>Vibrio</taxon>
    </lineage>
</organism>
<feature type="transmembrane region" description="Helical" evidence="5">
    <location>
        <begin position="333"/>
        <end position="350"/>
    </location>
</feature>
<feature type="transmembrane region" description="Helical" evidence="5">
    <location>
        <begin position="371"/>
        <end position="389"/>
    </location>
</feature>
<evidence type="ECO:0000313" key="8">
    <source>
        <dbReference type="Proteomes" id="UP000095131"/>
    </source>
</evidence>
<feature type="transmembrane region" description="Helical" evidence="5">
    <location>
        <begin position="125"/>
        <end position="149"/>
    </location>
</feature>
<evidence type="ECO:0000256" key="5">
    <source>
        <dbReference type="SAM" id="Phobius"/>
    </source>
</evidence>
<feature type="transmembrane region" description="Helical" evidence="5">
    <location>
        <begin position="39"/>
        <end position="56"/>
    </location>
</feature>
<dbReference type="InterPro" id="IPR051533">
    <property type="entry name" value="WaaL-like"/>
</dbReference>
<sequence length="424" mass="48940">MLSVLKKFNLKQDLYSFLTLISVLSILMPLFQFKFFYTIKPYMAVIPVCFFVGWFFRERFQVNKSSVRQCVFEKMLIVFIVYSGVSFFWSDYPDASIKMFLAMCVLSFIYFFLRNIVVNLSLDGLVKVLIISGLVINLVSLLLYIFSFLSLDGNFNSMPKGTYMGLLVDRGVPRLTGLLNDPNLFVVMNLIFVFVSFSFRQFKMSKMLMVVSLCSVFLTFSRGGWVAIFIGLVCVFVFSMFKDSKPINFIKLALVVLTFVLMMVVFYQFIPEQYKVYFVERFAHIGSASGRFKLWNNAVSLLPQSGLFGFGIFSAKHVNCDMFMSCKYFHNTYLALLLEVGVLGFALYYLPHVYLLIKTIKVMLFNLNENVVRFSSFLFGVHVSILAMMMSLTIYANEILIILFSLHVLLHSVYQREAFGEVKR</sequence>
<comment type="caution">
    <text evidence="7">The sequence shown here is derived from an EMBL/GenBank/DDBJ whole genome shotgun (WGS) entry which is preliminary data.</text>
</comment>
<feature type="transmembrane region" description="Helical" evidence="5">
    <location>
        <begin position="247"/>
        <end position="270"/>
    </location>
</feature>
<name>A0A1E3WLR4_9VIBR</name>
<dbReference type="Proteomes" id="UP000095131">
    <property type="component" value="Unassembled WGS sequence"/>
</dbReference>
<dbReference type="PANTHER" id="PTHR37422">
    <property type="entry name" value="TEICHURONIC ACID BIOSYNTHESIS PROTEIN TUAE"/>
    <property type="match status" value="1"/>
</dbReference>
<feature type="transmembrane region" description="Helical" evidence="5">
    <location>
        <begin position="14"/>
        <end position="33"/>
    </location>
</feature>
<feature type="transmembrane region" description="Helical" evidence="5">
    <location>
        <begin position="71"/>
        <end position="89"/>
    </location>
</feature>
<dbReference type="EMBL" id="MDCJ01000002">
    <property type="protein sequence ID" value="ODS09932.1"/>
    <property type="molecule type" value="Genomic_DNA"/>
</dbReference>
<evidence type="ECO:0000256" key="2">
    <source>
        <dbReference type="ARBA" id="ARBA00022692"/>
    </source>
</evidence>
<accession>A0A1E3WLR4</accession>
<keyword evidence="4 5" id="KW-0472">Membrane</keyword>